<dbReference type="SUPFAM" id="SSF52540">
    <property type="entry name" value="P-loop containing nucleoside triphosphate hydrolases"/>
    <property type="match status" value="1"/>
</dbReference>
<dbReference type="Pfam" id="PF01712">
    <property type="entry name" value="dNK"/>
    <property type="match status" value="1"/>
</dbReference>
<name>A0A914CAH0_9BILA</name>
<protein>
    <submittedName>
        <fullName evidence="3">Deoxynucleoside kinase domain-containing protein</fullName>
    </submittedName>
</protein>
<evidence type="ECO:0000259" key="1">
    <source>
        <dbReference type="Pfam" id="PF01712"/>
    </source>
</evidence>
<evidence type="ECO:0000313" key="3">
    <source>
        <dbReference type="WBParaSite" id="ACRNAN_Path_722.g2726.t1"/>
    </source>
</evidence>
<dbReference type="PANTHER" id="PTHR10513">
    <property type="entry name" value="DEOXYNUCLEOSIDE KINASE"/>
    <property type="match status" value="1"/>
</dbReference>
<dbReference type="AlphaFoldDB" id="A0A914CAH0"/>
<reference evidence="3" key="1">
    <citation type="submission" date="2022-11" db="UniProtKB">
        <authorList>
            <consortium name="WormBaseParasite"/>
        </authorList>
    </citation>
    <scope>IDENTIFICATION</scope>
</reference>
<organism evidence="2 3">
    <name type="scientific">Acrobeloides nanus</name>
    <dbReference type="NCBI Taxonomy" id="290746"/>
    <lineage>
        <taxon>Eukaryota</taxon>
        <taxon>Metazoa</taxon>
        <taxon>Ecdysozoa</taxon>
        <taxon>Nematoda</taxon>
        <taxon>Chromadorea</taxon>
        <taxon>Rhabditida</taxon>
        <taxon>Tylenchina</taxon>
        <taxon>Cephalobomorpha</taxon>
        <taxon>Cephaloboidea</taxon>
        <taxon>Cephalobidae</taxon>
        <taxon>Acrobeloides</taxon>
    </lineage>
</organism>
<dbReference type="InterPro" id="IPR050566">
    <property type="entry name" value="Deoxyribonucleoside_kinase"/>
</dbReference>
<proteinExistence type="predicted"/>
<dbReference type="InterPro" id="IPR027417">
    <property type="entry name" value="P-loop_NTPase"/>
</dbReference>
<keyword evidence="2" id="KW-1185">Reference proteome</keyword>
<dbReference type="Gene3D" id="3.40.50.300">
    <property type="entry name" value="P-loop containing nucleotide triphosphate hydrolases"/>
    <property type="match status" value="1"/>
</dbReference>
<accession>A0A914CAH0</accession>
<dbReference type="InterPro" id="IPR031314">
    <property type="entry name" value="DNK_dom"/>
</dbReference>
<dbReference type="GO" id="GO:0006120">
    <property type="term" value="P:mitochondrial electron transport, NADH to ubiquinone"/>
    <property type="evidence" value="ECO:0007669"/>
    <property type="project" value="TreeGrafter"/>
</dbReference>
<evidence type="ECO:0000313" key="2">
    <source>
        <dbReference type="Proteomes" id="UP000887540"/>
    </source>
</evidence>
<feature type="domain" description="Deoxynucleoside kinase" evidence="1">
    <location>
        <begin position="129"/>
        <end position="368"/>
    </location>
</feature>
<dbReference type="PANTHER" id="PTHR10513:SF15">
    <property type="entry name" value="NADH DEHYDROGENASE [UBIQUINONE] 1 ALPHA SUBCOMPLEX SUBUNIT 10, MITOCHONDRIAL"/>
    <property type="match status" value="1"/>
</dbReference>
<dbReference type="Proteomes" id="UP000887540">
    <property type="component" value="Unplaced"/>
</dbReference>
<dbReference type="WBParaSite" id="ACRNAN_Path_722.g2726.t1">
    <property type="protein sequence ID" value="ACRNAN_Path_722.g2726.t1"/>
    <property type="gene ID" value="ACRNAN_Path_722.g2726"/>
</dbReference>
<sequence>MEEMAFVGWKAILGVGRVGTNFVGAPSLVFSSLPANKQSTRSIEMAFVGWKAILGVGRVGTNFVGAPSLVFSSLPANKQSTRSIVTKENLRLPENYPEPWPYRDRGYDYSVHCLVDRTMPHFHTNSKLIVVEGNLGAQKSNTAREIADAFGFFYYPEFKMDDILIDRYGNDLRDYYHYFPETFRVPDFNMFYKNPHADVTALMQWRMIHGRFDQYLNALAHIFNTGQGVVLERSPFSDSVFVNAMRSKNYLGPEFFKFYYYARKNIVRTLPFFPHLVVYLDAPAKICLENVKKRGNPDEIECVDEKYLKVIEESYKDVLKEYKRYSRILTYDWTVPGHTDTIVEDIEKLEFDFYEWHSGDIFYQWHQMTDEWAYAGWREYVTSKTKATTDAFAYPKYVLAEVGELYQHTMDMDHVENVMKAVVLKDNKSHGFIRERGDPLKAIWAYRRDQTMAEIWYEYYWREKWYADLYNDMSYFDAKGTTFDPLYVHH</sequence>
<dbReference type="GO" id="GO:0005739">
    <property type="term" value="C:mitochondrion"/>
    <property type="evidence" value="ECO:0007669"/>
    <property type="project" value="GOC"/>
</dbReference>